<name>A0A9D4FG27_DREPO</name>
<evidence type="ECO:0000313" key="1">
    <source>
        <dbReference type="EMBL" id="KAH3798203.1"/>
    </source>
</evidence>
<protein>
    <submittedName>
        <fullName evidence="1">Uncharacterized protein</fullName>
    </submittedName>
</protein>
<proteinExistence type="predicted"/>
<reference evidence="1" key="2">
    <citation type="submission" date="2020-11" db="EMBL/GenBank/DDBJ databases">
        <authorList>
            <person name="McCartney M.A."/>
            <person name="Auch B."/>
            <person name="Kono T."/>
            <person name="Mallez S."/>
            <person name="Becker A."/>
            <person name="Gohl D.M."/>
            <person name="Silverstein K.A.T."/>
            <person name="Koren S."/>
            <person name="Bechman K.B."/>
            <person name="Herman A."/>
            <person name="Abrahante J.E."/>
            <person name="Garbe J."/>
        </authorList>
    </citation>
    <scope>NUCLEOTIDE SEQUENCE</scope>
    <source>
        <strain evidence="1">Duluth1</strain>
        <tissue evidence="1">Whole animal</tissue>
    </source>
</reference>
<comment type="caution">
    <text evidence="1">The sequence shown here is derived from an EMBL/GenBank/DDBJ whole genome shotgun (WGS) entry which is preliminary data.</text>
</comment>
<dbReference type="AlphaFoldDB" id="A0A9D4FG27"/>
<accession>A0A9D4FG27</accession>
<reference evidence="1" key="1">
    <citation type="journal article" date="2019" name="bioRxiv">
        <title>The Genome of the Zebra Mussel, Dreissena polymorpha: A Resource for Invasive Species Research.</title>
        <authorList>
            <person name="McCartney M.A."/>
            <person name="Auch B."/>
            <person name="Kono T."/>
            <person name="Mallez S."/>
            <person name="Zhang Y."/>
            <person name="Obille A."/>
            <person name="Becker A."/>
            <person name="Abrahante J.E."/>
            <person name="Garbe J."/>
            <person name="Badalamenti J.P."/>
            <person name="Herman A."/>
            <person name="Mangelson H."/>
            <person name="Liachko I."/>
            <person name="Sullivan S."/>
            <person name="Sone E.D."/>
            <person name="Koren S."/>
            <person name="Silverstein K.A.T."/>
            <person name="Beckman K.B."/>
            <person name="Gohl D.M."/>
        </authorList>
    </citation>
    <scope>NUCLEOTIDE SEQUENCE</scope>
    <source>
        <strain evidence="1">Duluth1</strain>
        <tissue evidence="1">Whole animal</tissue>
    </source>
</reference>
<dbReference type="Proteomes" id="UP000828390">
    <property type="component" value="Unassembled WGS sequence"/>
</dbReference>
<evidence type="ECO:0000313" key="2">
    <source>
        <dbReference type="Proteomes" id="UP000828390"/>
    </source>
</evidence>
<keyword evidence="2" id="KW-1185">Reference proteome</keyword>
<gene>
    <name evidence="1" type="ORF">DPMN_151796</name>
</gene>
<dbReference type="EMBL" id="JAIWYP010000007">
    <property type="protein sequence ID" value="KAH3798203.1"/>
    <property type="molecule type" value="Genomic_DNA"/>
</dbReference>
<sequence length="81" mass="8958">MFDKNEHNQLMSSGFMVQENKRLSHLPILAATLCFLLTFAAVTELSPMVSIGSKMADSFTSKTCKNIQNIVGYDSSIISVR</sequence>
<organism evidence="1 2">
    <name type="scientific">Dreissena polymorpha</name>
    <name type="common">Zebra mussel</name>
    <name type="synonym">Mytilus polymorpha</name>
    <dbReference type="NCBI Taxonomy" id="45954"/>
    <lineage>
        <taxon>Eukaryota</taxon>
        <taxon>Metazoa</taxon>
        <taxon>Spiralia</taxon>
        <taxon>Lophotrochozoa</taxon>
        <taxon>Mollusca</taxon>
        <taxon>Bivalvia</taxon>
        <taxon>Autobranchia</taxon>
        <taxon>Heteroconchia</taxon>
        <taxon>Euheterodonta</taxon>
        <taxon>Imparidentia</taxon>
        <taxon>Neoheterodontei</taxon>
        <taxon>Myida</taxon>
        <taxon>Dreissenoidea</taxon>
        <taxon>Dreissenidae</taxon>
        <taxon>Dreissena</taxon>
    </lineage>
</organism>